<dbReference type="InterPro" id="IPR016035">
    <property type="entry name" value="Acyl_Trfase/lysoPLipase"/>
</dbReference>
<accession>A0A3M4AK96</accession>
<comment type="catalytic activity">
    <reaction evidence="5 6">
        <text>holo-[ACP] + malonyl-CoA = malonyl-[ACP] + CoA</text>
        <dbReference type="Rhea" id="RHEA:41792"/>
        <dbReference type="Rhea" id="RHEA-COMP:9623"/>
        <dbReference type="Rhea" id="RHEA-COMP:9685"/>
        <dbReference type="ChEBI" id="CHEBI:57287"/>
        <dbReference type="ChEBI" id="CHEBI:57384"/>
        <dbReference type="ChEBI" id="CHEBI:64479"/>
        <dbReference type="ChEBI" id="CHEBI:78449"/>
        <dbReference type="EC" id="2.3.1.39"/>
    </reaction>
</comment>
<evidence type="ECO:0000256" key="7">
    <source>
        <dbReference type="PIRSR" id="PIRSR000446-1"/>
    </source>
</evidence>
<dbReference type="GO" id="GO:0006633">
    <property type="term" value="P:fatty acid biosynthetic process"/>
    <property type="evidence" value="ECO:0007669"/>
    <property type="project" value="TreeGrafter"/>
</dbReference>
<evidence type="ECO:0000256" key="6">
    <source>
        <dbReference type="PIRNR" id="PIRNR000446"/>
    </source>
</evidence>
<dbReference type="SMART" id="SM00827">
    <property type="entry name" value="PKS_AT"/>
    <property type="match status" value="1"/>
</dbReference>
<dbReference type="EC" id="2.3.1.39" evidence="1 6"/>
<comment type="caution">
    <text evidence="9">The sequence shown here is derived from an EMBL/GenBank/DDBJ whole genome shotgun (WGS) entry which is preliminary data.</text>
</comment>
<dbReference type="InterPro" id="IPR001227">
    <property type="entry name" value="Ac_transferase_dom_sf"/>
</dbReference>
<dbReference type="AlphaFoldDB" id="A0A3M4AK96"/>
<dbReference type="Gene3D" id="3.30.70.250">
    <property type="entry name" value="Malonyl-CoA ACP transacylase, ACP-binding"/>
    <property type="match status" value="1"/>
</dbReference>
<gene>
    <name evidence="9" type="ORF">ALQ29_100074</name>
</gene>
<evidence type="ECO:0000313" key="9">
    <source>
        <dbReference type="EMBL" id="RMP06815.1"/>
    </source>
</evidence>
<dbReference type="GO" id="GO:0005829">
    <property type="term" value="C:cytosol"/>
    <property type="evidence" value="ECO:0007669"/>
    <property type="project" value="TreeGrafter"/>
</dbReference>
<feature type="active site" evidence="7">
    <location>
        <position position="212"/>
    </location>
</feature>
<dbReference type="InterPro" id="IPR024925">
    <property type="entry name" value="Malonyl_CoA-ACP_transAc"/>
</dbReference>
<dbReference type="InterPro" id="IPR014043">
    <property type="entry name" value="Acyl_transferase_dom"/>
</dbReference>
<feature type="active site" evidence="7">
    <location>
        <position position="103"/>
    </location>
</feature>
<dbReference type="FunFam" id="3.30.70.250:FF:000001">
    <property type="entry name" value="Malonyl CoA-acyl carrier protein transacylase"/>
    <property type="match status" value="1"/>
</dbReference>
<dbReference type="PANTHER" id="PTHR42681:SF1">
    <property type="entry name" value="MALONYL-COA-ACYL CARRIER PROTEIN TRANSACYLASE, MITOCHONDRIAL"/>
    <property type="match status" value="1"/>
</dbReference>
<dbReference type="Proteomes" id="UP000276587">
    <property type="component" value="Unassembled WGS sequence"/>
</dbReference>
<keyword evidence="3 6" id="KW-0808">Transferase</keyword>
<feature type="domain" description="Malonyl-CoA:ACP transacylase (MAT)" evidence="8">
    <location>
        <begin position="18"/>
        <end position="321"/>
    </location>
</feature>
<reference evidence="9 10" key="1">
    <citation type="submission" date="2018-08" db="EMBL/GenBank/DDBJ databases">
        <title>Recombination of ecologically and evolutionarily significant loci maintains genetic cohesion in the Pseudomonas syringae species complex.</title>
        <authorList>
            <person name="Dillon M."/>
            <person name="Thakur S."/>
            <person name="Almeida R.N.D."/>
            <person name="Weir B.S."/>
            <person name="Guttman D.S."/>
        </authorList>
    </citation>
    <scope>NUCLEOTIDE SEQUENCE [LARGE SCALE GENOMIC DNA]</scope>
    <source>
        <strain evidence="9 10">ICMP 3555</strain>
    </source>
</reference>
<evidence type="ECO:0000313" key="10">
    <source>
        <dbReference type="Proteomes" id="UP000276587"/>
    </source>
</evidence>
<dbReference type="Gene3D" id="3.40.366.10">
    <property type="entry name" value="Malonyl-Coenzyme A Acyl Carrier Protein, domain 2"/>
    <property type="match status" value="1"/>
</dbReference>
<dbReference type="NCBIfam" id="TIGR00128">
    <property type="entry name" value="fabD"/>
    <property type="match status" value="1"/>
</dbReference>
<organism evidence="9 10">
    <name type="scientific">Pseudomonas marginalis pv. marginalis</name>
    <dbReference type="NCBI Taxonomy" id="97473"/>
    <lineage>
        <taxon>Bacteria</taxon>
        <taxon>Pseudomonadati</taxon>
        <taxon>Pseudomonadota</taxon>
        <taxon>Gammaproteobacteria</taxon>
        <taxon>Pseudomonadales</taxon>
        <taxon>Pseudomonadaceae</taxon>
        <taxon>Pseudomonas</taxon>
    </lineage>
</organism>
<evidence type="ECO:0000256" key="2">
    <source>
        <dbReference type="ARBA" id="ARBA00018953"/>
    </source>
</evidence>
<sequence length="322" mass="33592">MTTRSLGACYMSTSLAFVFPGQGSQSLGMLAELGAQYPLILDTFKEASDTLGYDLWVLTQQGPEEQLNQTDKTQPAILTASIALWRLWLAEGGARPAFVAGHSLGEYSALVAAGSLTLGEAVKLVERRGQLMQEAVPAGQGGMAAILGLDDAVVIEACAEAAQGEVVSAVNFNSPGQVVIAGAKAAVERAIEGCKARGAKRALPLPVSVPSHCELMRPAAERFAESIAAINWQAPQIPLVQNVSAAVAVDLETLKRDLLEQLYKPVRWVESVQTLAANGATELVECGPGKVLAGLNKRCADGVSTANLNTPDAFAAARAALA</sequence>
<evidence type="ECO:0000256" key="1">
    <source>
        <dbReference type="ARBA" id="ARBA00013258"/>
    </source>
</evidence>
<evidence type="ECO:0000256" key="4">
    <source>
        <dbReference type="ARBA" id="ARBA00023315"/>
    </source>
</evidence>
<dbReference type="SUPFAM" id="SSF52151">
    <property type="entry name" value="FabD/lysophospholipase-like"/>
    <property type="match status" value="1"/>
</dbReference>
<dbReference type="InterPro" id="IPR050858">
    <property type="entry name" value="Mal-CoA-ACP_Trans/PKS_FabD"/>
</dbReference>
<protein>
    <recommendedName>
        <fullName evidence="2 6">Malonyl CoA-acyl carrier protein transacylase</fullName>
        <ecNumber evidence="1 6">2.3.1.39</ecNumber>
    </recommendedName>
</protein>
<proteinExistence type="inferred from homology"/>
<dbReference type="EMBL" id="RBQF01000231">
    <property type="protein sequence ID" value="RMP06815.1"/>
    <property type="molecule type" value="Genomic_DNA"/>
</dbReference>
<keyword evidence="10" id="KW-1185">Reference proteome</keyword>
<comment type="similarity">
    <text evidence="6">Belongs to the fabD family.</text>
</comment>
<dbReference type="InterPro" id="IPR016036">
    <property type="entry name" value="Malonyl_transacylase_ACP-bd"/>
</dbReference>
<dbReference type="SUPFAM" id="SSF55048">
    <property type="entry name" value="Probable ACP-binding domain of malonyl-CoA ACP transacylase"/>
    <property type="match status" value="1"/>
</dbReference>
<evidence type="ECO:0000259" key="8">
    <source>
        <dbReference type="SMART" id="SM00827"/>
    </source>
</evidence>
<dbReference type="GO" id="GO:0004314">
    <property type="term" value="F:[acyl-carrier-protein] S-malonyltransferase activity"/>
    <property type="evidence" value="ECO:0007669"/>
    <property type="project" value="UniProtKB-EC"/>
</dbReference>
<dbReference type="InterPro" id="IPR004410">
    <property type="entry name" value="Malonyl_CoA-ACP_transAc_FabD"/>
</dbReference>
<dbReference type="PANTHER" id="PTHR42681">
    <property type="entry name" value="MALONYL-COA-ACYL CARRIER PROTEIN TRANSACYLASE, MITOCHONDRIAL"/>
    <property type="match status" value="1"/>
</dbReference>
<keyword evidence="4 6" id="KW-0012">Acyltransferase</keyword>
<evidence type="ECO:0000256" key="3">
    <source>
        <dbReference type="ARBA" id="ARBA00022679"/>
    </source>
</evidence>
<evidence type="ECO:0000256" key="5">
    <source>
        <dbReference type="ARBA" id="ARBA00048462"/>
    </source>
</evidence>
<name>A0A3M4AK96_PSEMA</name>
<dbReference type="PIRSF" id="PIRSF000446">
    <property type="entry name" value="Mct"/>
    <property type="match status" value="1"/>
</dbReference>
<dbReference type="Pfam" id="PF00698">
    <property type="entry name" value="Acyl_transf_1"/>
    <property type="match status" value="1"/>
</dbReference>